<dbReference type="OrthoDB" id="2657584at2"/>
<feature type="transmembrane region" description="Helical" evidence="1">
    <location>
        <begin position="64"/>
        <end position="85"/>
    </location>
</feature>
<keyword evidence="1" id="KW-0472">Membrane</keyword>
<gene>
    <name evidence="2" type="ORF">FFV09_04905</name>
</gene>
<proteinExistence type="predicted"/>
<accession>A0A4Y6UW74</accession>
<protein>
    <submittedName>
        <fullName evidence="2">Uncharacterized protein</fullName>
    </submittedName>
</protein>
<name>A0A4Y6UW74_SACBS</name>
<sequence length="119" mass="13622">MDDKFFEFGRKSAVELIRTLFYAGTLPILYASYRFGEHFALAHPVLGTVFRQDDFYRVGEKSGWILGLMMGGAALIILVTLWKVICEMLLIALRYFERGTGGAIASDKRARRKKRRSRP</sequence>
<evidence type="ECO:0000313" key="2">
    <source>
        <dbReference type="EMBL" id="QDH20255.1"/>
    </source>
</evidence>
<evidence type="ECO:0000256" key="1">
    <source>
        <dbReference type="SAM" id="Phobius"/>
    </source>
</evidence>
<keyword evidence="1" id="KW-1133">Transmembrane helix</keyword>
<dbReference type="EMBL" id="CP041217">
    <property type="protein sequence ID" value="QDH20255.1"/>
    <property type="molecule type" value="Genomic_DNA"/>
</dbReference>
<feature type="transmembrane region" description="Helical" evidence="1">
    <location>
        <begin position="12"/>
        <end position="33"/>
    </location>
</feature>
<organism evidence="2 3">
    <name type="scientific">Saccharibacillus brassicae</name>
    <dbReference type="NCBI Taxonomy" id="2583377"/>
    <lineage>
        <taxon>Bacteria</taxon>
        <taxon>Bacillati</taxon>
        <taxon>Bacillota</taxon>
        <taxon>Bacilli</taxon>
        <taxon>Bacillales</taxon>
        <taxon>Paenibacillaceae</taxon>
        <taxon>Saccharibacillus</taxon>
    </lineage>
</organism>
<dbReference type="RefSeq" id="WP_141446641.1">
    <property type="nucleotide sequence ID" value="NZ_CP041217.1"/>
</dbReference>
<reference evidence="2 3" key="1">
    <citation type="submission" date="2019-06" db="EMBL/GenBank/DDBJ databases">
        <title>Saccharibacillus brassicae sp. nov., an endophytic bacterium isolated from Chinese cabbage seeds (Brassica pekinensis).</title>
        <authorList>
            <person name="Jiang L."/>
            <person name="Lee J."/>
            <person name="Kim S.W."/>
        </authorList>
    </citation>
    <scope>NUCLEOTIDE SEQUENCE [LARGE SCALE GENOMIC DNA]</scope>
    <source>
        <strain evidence="3">KCTC 43072 / ATSA2</strain>
    </source>
</reference>
<dbReference type="Proteomes" id="UP000316968">
    <property type="component" value="Chromosome"/>
</dbReference>
<keyword evidence="3" id="KW-1185">Reference proteome</keyword>
<evidence type="ECO:0000313" key="3">
    <source>
        <dbReference type="Proteomes" id="UP000316968"/>
    </source>
</evidence>
<keyword evidence="1" id="KW-0812">Transmembrane</keyword>
<dbReference type="AlphaFoldDB" id="A0A4Y6UW74"/>
<dbReference type="KEGG" id="saca:FFV09_04905"/>